<dbReference type="Proteomes" id="UP001597033">
    <property type="component" value="Unassembled WGS sequence"/>
</dbReference>
<keyword evidence="1" id="KW-0812">Transmembrane</keyword>
<protein>
    <submittedName>
        <fullName evidence="2">Uncharacterized protein</fullName>
    </submittedName>
</protein>
<reference evidence="3" key="1">
    <citation type="journal article" date="2019" name="Int. J. Syst. Evol. Microbiol.">
        <title>The Global Catalogue of Microorganisms (GCM) 10K type strain sequencing project: providing services to taxonomists for standard genome sequencing and annotation.</title>
        <authorList>
            <consortium name="The Broad Institute Genomics Platform"/>
            <consortium name="The Broad Institute Genome Sequencing Center for Infectious Disease"/>
            <person name="Wu L."/>
            <person name="Ma J."/>
        </authorList>
    </citation>
    <scope>NUCLEOTIDE SEQUENCE [LARGE SCALE GENOMIC DNA]</scope>
    <source>
        <strain evidence="3">CCUG 55854</strain>
    </source>
</reference>
<evidence type="ECO:0000313" key="2">
    <source>
        <dbReference type="EMBL" id="MFD1043812.1"/>
    </source>
</evidence>
<keyword evidence="1" id="KW-1133">Transmembrane helix</keyword>
<comment type="caution">
    <text evidence="2">The sequence shown here is derived from an EMBL/GenBank/DDBJ whole genome shotgun (WGS) entry which is preliminary data.</text>
</comment>
<accession>A0ABW3M0I5</accession>
<feature type="transmembrane region" description="Helical" evidence="1">
    <location>
        <begin position="24"/>
        <end position="45"/>
    </location>
</feature>
<dbReference type="EMBL" id="JBHTKN010000015">
    <property type="protein sequence ID" value="MFD1043812.1"/>
    <property type="molecule type" value="Genomic_DNA"/>
</dbReference>
<evidence type="ECO:0000313" key="3">
    <source>
        <dbReference type="Proteomes" id="UP001597033"/>
    </source>
</evidence>
<evidence type="ECO:0000256" key="1">
    <source>
        <dbReference type="SAM" id="Phobius"/>
    </source>
</evidence>
<keyword evidence="1" id="KW-0472">Membrane</keyword>
<sequence length="94" mass="10114">MSVLLATATTASTAATAGMSLFMIIGAIFGLILTVLWILVPFALFGIKPLLRELIAEQRRANELSARIAAAPAPVVVADPRDLRPDPRTEPYIR</sequence>
<organism evidence="2 3">
    <name type="scientific">Pseudoxanthomonas kaohsiungensis</name>
    <dbReference type="NCBI Taxonomy" id="283923"/>
    <lineage>
        <taxon>Bacteria</taxon>
        <taxon>Pseudomonadati</taxon>
        <taxon>Pseudomonadota</taxon>
        <taxon>Gammaproteobacteria</taxon>
        <taxon>Lysobacterales</taxon>
        <taxon>Lysobacteraceae</taxon>
        <taxon>Pseudoxanthomonas</taxon>
    </lineage>
</organism>
<name>A0ABW3M0I5_9GAMM</name>
<dbReference type="RefSeq" id="WP_162378214.1">
    <property type="nucleotide sequence ID" value="NZ_JBHTKN010000015.1"/>
</dbReference>
<keyword evidence="3" id="KW-1185">Reference proteome</keyword>
<gene>
    <name evidence="2" type="ORF">ACFQ2N_15785</name>
</gene>
<proteinExistence type="predicted"/>